<keyword evidence="5" id="KW-1185">Reference proteome</keyword>
<sequence>MTAPALELLRRALRPSRGQAVVAVLLALVGFGLVVQARSATGSGLAGLRQPELVRILDDTEARSQQLRQEQARLQAQLDRLRAAGADQQAAAAQARSRAEQLEVLAGTRAARGPGVELRVPDPHGAVGAATLLDAVQELRDAGAEVVAVDGVRIVASSAFVDVGGGVEVRWTGGSAEVSAPYLLQAIGPVQELRTGLAIPGGVLDDLQALQLEPVLTSAGALELGPLPGTSLPPSPLPSGSPGH</sequence>
<dbReference type="RefSeq" id="WP_165400379.1">
    <property type="nucleotide sequence ID" value="NZ_SGXD01000005.1"/>
</dbReference>
<feature type="compositionally biased region" description="Pro residues" evidence="3">
    <location>
        <begin position="231"/>
        <end position="244"/>
    </location>
</feature>
<accession>A0A4Q7NBK7</accession>
<evidence type="ECO:0000256" key="2">
    <source>
        <dbReference type="SAM" id="Coils"/>
    </source>
</evidence>
<feature type="coiled-coil region" evidence="2">
    <location>
        <begin position="57"/>
        <end position="84"/>
    </location>
</feature>
<dbReference type="Gene3D" id="3.30.70.1880">
    <property type="entry name" value="Protein of unknown function DUF881"/>
    <property type="match status" value="1"/>
</dbReference>
<dbReference type="AlphaFoldDB" id="A0A4Q7NBK7"/>
<dbReference type="Proteomes" id="UP000293638">
    <property type="component" value="Unassembled WGS sequence"/>
</dbReference>
<evidence type="ECO:0000256" key="3">
    <source>
        <dbReference type="SAM" id="MobiDB-lite"/>
    </source>
</evidence>
<proteinExistence type="inferred from homology"/>
<organism evidence="4 5">
    <name type="scientific">Motilibacter rhizosphaerae</name>
    <dbReference type="NCBI Taxonomy" id="598652"/>
    <lineage>
        <taxon>Bacteria</taxon>
        <taxon>Bacillati</taxon>
        <taxon>Actinomycetota</taxon>
        <taxon>Actinomycetes</taxon>
        <taxon>Motilibacterales</taxon>
        <taxon>Motilibacteraceae</taxon>
        <taxon>Motilibacter</taxon>
    </lineage>
</organism>
<name>A0A4Q7NBK7_9ACTN</name>
<reference evidence="4 5" key="1">
    <citation type="submission" date="2019-02" db="EMBL/GenBank/DDBJ databases">
        <title>Genomic Encyclopedia of Type Strains, Phase IV (KMG-IV): sequencing the most valuable type-strain genomes for metagenomic binning, comparative biology and taxonomic classification.</title>
        <authorList>
            <person name="Goeker M."/>
        </authorList>
    </citation>
    <scope>NUCLEOTIDE SEQUENCE [LARGE SCALE GENOMIC DNA]</scope>
    <source>
        <strain evidence="4 5">DSM 45622</strain>
    </source>
</reference>
<dbReference type="InterPro" id="IPR010273">
    <property type="entry name" value="DUF881"/>
</dbReference>
<gene>
    <name evidence="4" type="ORF">EV189_3693</name>
</gene>
<dbReference type="Pfam" id="PF05949">
    <property type="entry name" value="DUF881"/>
    <property type="match status" value="1"/>
</dbReference>
<dbReference type="EMBL" id="SGXD01000005">
    <property type="protein sequence ID" value="RZS80210.1"/>
    <property type="molecule type" value="Genomic_DNA"/>
</dbReference>
<feature type="region of interest" description="Disordered" evidence="3">
    <location>
        <begin position="225"/>
        <end position="244"/>
    </location>
</feature>
<comment type="caution">
    <text evidence="4">The sequence shown here is derived from an EMBL/GenBank/DDBJ whole genome shotgun (WGS) entry which is preliminary data.</text>
</comment>
<keyword evidence="2" id="KW-0175">Coiled coil</keyword>
<evidence type="ECO:0000256" key="1">
    <source>
        <dbReference type="ARBA" id="ARBA00009108"/>
    </source>
</evidence>
<dbReference type="PANTHER" id="PTHR37313:SF2">
    <property type="entry name" value="UPF0749 PROTEIN YLXX"/>
    <property type="match status" value="1"/>
</dbReference>
<evidence type="ECO:0000313" key="4">
    <source>
        <dbReference type="EMBL" id="RZS80210.1"/>
    </source>
</evidence>
<dbReference type="PANTHER" id="PTHR37313">
    <property type="entry name" value="UPF0749 PROTEIN RV1825"/>
    <property type="match status" value="1"/>
</dbReference>
<comment type="similarity">
    <text evidence="1">Belongs to the UPF0749 family.</text>
</comment>
<protein>
    <submittedName>
        <fullName evidence="4">Uncharacterized protein YlxW (UPF0749 family)</fullName>
    </submittedName>
</protein>
<dbReference type="GO" id="GO:0005886">
    <property type="term" value="C:plasma membrane"/>
    <property type="evidence" value="ECO:0007669"/>
    <property type="project" value="TreeGrafter"/>
</dbReference>
<evidence type="ECO:0000313" key="5">
    <source>
        <dbReference type="Proteomes" id="UP000293638"/>
    </source>
</evidence>